<proteinExistence type="predicted"/>
<name>C7P8L4_METFA</name>
<protein>
    <recommendedName>
        <fullName evidence="5">DUF2254 domain-containing protein</fullName>
    </recommendedName>
</protein>
<evidence type="ECO:0000256" key="1">
    <source>
        <dbReference type="SAM" id="Coils"/>
    </source>
</evidence>
<keyword evidence="1" id="KW-0175">Coiled coil</keyword>
<keyword evidence="2" id="KW-1133">Transmembrane helix</keyword>
<evidence type="ECO:0008006" key="5">
    <source>
        <dbReference type="Google" id="ProtNLM"/>
    </source>
</evidence>
<reference evidence="3" key="1">
    <citation type="submission" date="2009-08" db="EMBL/GenBank/DDBJ databases">
        <title>Complete sequence of chromosome of Methanocaldococcus fervens AG86.</title>
        <authorList>
            <consortium name="US DOE Joint Genome Institute"/>
            <person name="Lucas S."/>
            <person name="Copeland A."/>
            <person name="Lapidus A."/>
            <person name="Glavina del Rio T."/>
            <person name="Tice H."/>
            <person name="Bruce D."/>
            <person name="Goodwin L."/>
            <person name="Pitluck S."/>
            <person name="Chertkov O."/>
            <person name="Detter J.C."/>
            <person name="Han C."/>
            <person name="Tapia R."/>
            <person name="Larimer F."/>
            <person name="Land M."/>
            <person name="Hauser L."/>
            <person name="Kyrpides N."/>
            <person name="Ovchinnikova G."/>
            <person name="Lupa-Sieprawska M."/>
            <person name="Whitman W.B."/>
        </authorList>
    </citation>
    <scope>NUCLEOTIDE SEQUENCE [LARGE SCALE GENOMIC DNA]</scope>
    <source>
        <strain evidence="3">AG86</strain>
    </source>
</reference>
<dbReference type="eggNOG" id="arCOG03733">
    <property type="taxonomic scope" value="Archaea"/>
</dbReference>
<feature type="coiled-coil region" evidence="1">
    <location>
        <begin position="420"/>
        <end position="478"/>
    </location>
</feature>
<feature type="transmembrane region" description="Helical" evidence="2">
    <location>
        <begin position="241"/>
        <end position="261"/>
    </location>
</feature>
<dbReference type="STRING" id="573064.Mefer_1085"/>
<dbReference type="GeneID" id="8365786"/>
<accession>C7P8L4</accession>
<dbReference type="AlphaFoldDB" id="C7P8L4"/>
<dbReference type="HOGENOM" id="CLU_043915_0_0_2"/>
<dbReference type="KEGG" id="mfe:Mefer_1085"/>
<feature type="transmembrane region" description="Helical" evidence="2">
    <location>
        <begin position="90"/>
        <end position="110"/>
    </location>
</feature>
<keyword evidence="2" id="KW-0472">Membrane</keyword>
<sequence length="487" mass="57002">MKGKSVIKSIITIVGIVISAITATISSFTLFLTIISLFIITLSSKISNELNKLSEKSPYTTLILAIILFISFIILVIYLHYHFIGDLNNYTTFLLFAFATIFYIFTFGGFKEEISEIFDWCGIKTFQTTFQNYLFILSMIASIAIILAIKSFDSLLSLANNHDSSNFLTVGGILATISALLVSISWVIIQTSSDRLSTILMWMWIRDVRFLTFVIISFATVFLLIIISLTHVQLYVIDYGIIYYIIMLNFLMYSLYITAFAKVINPKHAVDLILRNKDIGDKSEDYDLKDAESRLFAVYEIIKKRIEAKDVYAVIKCLNKIYNNFDKYWMFIEDEKCEKYLKDFLGILKKLRDEYNRTCVDSPYYEKSRETFDKIIIKIYITLFDKTLEEKIKSENIKDIEDYLNKTKNNIDNYEMFKNKACLERFMHHLNELLKKYEKEKNENRLSNEIFNKLKEGLEELTNKCKDKLKELESQNNKHKIVIKLIW</sequence>
<keyword evidence="4" id="KW-1185">Reference proteome</keyword>
<dbReference type="eggNOG" id="arCOG05096">
    <property type="taxonomic scope" value="Archaea"/>
</dbReference>
<feature type="transmembrane region" description="Helical" evidence="2">
    <location>
        <begin position="61"/>
        <end position="84"/>
    </location>
</feature>
<gene>
    <name evidence="3" type="ordered locus">Mefer_1085</name>
</gene>
<dbReference type="RefSeq" id="WP_015791632.1">
    <property type="nucleotide sequence ID" value="NC_013156.1"/>
</dbReference>
<feature type="transmembrane region" description="Helical" evidence="2">
    <location>
        <begin position="169"/>
        <end position="189"/>
    </location>
</feature>
<dbReference type="EMBL" id="CP001696">
    <property type="protein sequence ID" value="ACV24896.1"/>
    <property type="molecule type" value="Genomic_DNA"/>
</dbReference>
<evidence type="ECO:0000313" key="4">
    <source>
        <dbReference type="Proteomes" id="UP000001495"/>
    </source>
</evidence>
<feature type="transmembrane region" description="Helical" evidence="2">
    <location>
        <begin position="12"/>
        <end position="40"/>
    </location>
</feature>
<feature type="transmembrane region" description="Helical" evidence="2">
    <location>
        <begin position="130"/>
        <end position="149"/>
    </location>
</feature>
<keyword evidence="2" id="KW-0812">Transmembrane</keyword>
<dbReference type="Proteomes" id="UP000001495">
    <property type="component" value="Chromosome"/>
</dbReference>
<evidence type="ECO:0000313" key="3">
    <source>
        <dbReference type="EMBL" id="ACV24896.1"/>
    </source>
</evidence>
<feature type="transmembrane region" description="Helical" evidence="2">
    <location>
        <begin position="210"/>
        <end position="229"/>
    </location>
</feature>
<organism evidence="3 4">
    <name type="scientific">Methanocaldococcus fervens (strain DSM 4213 / JCM 15782 / AG86)</name>
    <name type="common">Methanococcus fervens</name>
    <dbReference type="NCBI Taxonomy" id="573064"/>
    <lineage>
        <taxon>Archaea</taxon>
        <taxon>Methanobacteriati</taxon>
        <taxon>Methanobacteriota</taxon>
        <taxon>Methanomada group</taxon>
        <taxon>Methanococci</taxon>
        <taxon>Methanococcales</taxon>
        <taxon>Methanocaldococcaceae</taxon>
        <taxon>Methanocaldococcus</taxon>
    </lineage>
</organism>
<evidence type="ECO:0000256" key="2">
    <source>
        <dbReference type="SAM" id="Phobius"/>
    </source>
</evidence>